<dbReference type="AlphaFoldDB" id="A0A1G6YGE2"/>
<dbReference type="EMBL" id="FMZX01000014">
    <property type="protein sequence ID" value="SDD89053.1"/>
    <property type="molecule type" value="Genomic_DNA"/>
</dbReference>
<dbReference type="STRING" id="938405.SAMN02927895_03943"/>
<proteinExistence type="predicted"/>
<keyword evidence="1" id="KW-0472">Membrane</keyword>
<evidence type="ECO:0000313" key="3">
    <source>
        <dbReference type="Proteomes" id="UP000198925"/>
    </source>
</evidence>
<keyword evidence="3" id="KW-1185">Reference proteome</keyword>
<feature type="transmembrane region" description="Helical" evidence="1">
    <location>
        <begin position="54"/>
        <end position="72"/>
    </location>
</feature>
<name>A0A1G6YGE2_9PROT</name>
<keyword evidence="1" id="KW-1133">Transmembrane helix</keyword>
<feature type="transmembrane region" description="Helical" evidence="1">
    <location>
        <begin position="78"/>
        <end position="98"/>
    </location>
</feature>
<accession>A0A1G6YGE2</accession>
<gene>
    <name evidence="2" type="ORF">SAMN04487779_101442</name>
</gene>
<dbReference type="RefSeq" id="WP_090664347.1">
    <property type="nucleotide sequence ID" value="NZ_FMZX01000014.1"/>
</dbReference>
<evidence type="ECO:0000256" key="1">
    <source>
        <dbReference type="SAM" id="Phobius"/>
    </source>
</evidence>
<reference evidence="2 3" key="1">
    <citation type="submission" date="2016-10" db="EMBL/GenBank/DDBJ databases">
        <authorList>
            <person name="de Groot N.N."/>
        </authorList>
    </citation>
    <scope>NUCLEOTIDE SEQUENCE [LARGE SCALE GENOMIC DNA]</scope>
    <source>
        <strain evidence="2 3">CPCC 100156</strain>
    </source>
</reference>
<organism evidence="2 3">
    <name type="scientific">Belnapia rosea</name>
    <dbReference type="NCBI Taxonomy" id="938405"/>
    <lineage>
        <taxon>Bacteria</taxon>
        <taxon>Pseudomonadati</taxon>
        <taxon>Pseudomonadota</taxon>
        <taxon>Alphaproteobacteria</taxon>
        <taxon>Acetobacterales</taxon>
        <taxon>Roseomonadaceae</taxon>
        <taxon>Belnapia</taxon>
    </lineage>
</organism>
<evidence type="ECO:0000313" key="2">
    <source>
        <dbReference type="EMBL" id="SDD89053.1"/>
    </source>
</evidence>
<keyword evidence="1" id="KW-0812">Transmembrane</keyword>
<protein>
    <submittedName>
        <fullName evidence="2">Uncharacterized protein</fullName>
    </submittedName>
</protein>
<sequence length="108" mass="11551">MRNLPGLLMLDGAAWLAWSALGRRRRARDAARRGEAPPPLHPSLELMGGIMPPLVNIGLAIAGGQVAFAFWLTGGAGLFGPLDLIGFLALLAAYAWWLGMKARHRLPA</sequence>
<dbReference type="Proteomes" id="UP000198925">
    <property type="component" value="Unassembled WGS sequence"/>
</dbReference>